<comment type="caution">
    <text evidence="1">The sequence shown here is derived from an EMBL/GenBank/DDBJ whole genome shotgun (WGS) entry which is preliminary data.</text>
</comment>
<name>A0A9X3M5I1_9CORY</name>
<evidence type="ECO:0000313" key="1">
    <source>
        <dbReference type="EMBL" id="MCZ9304545.1"/>
    </source>
</evidence>
<sequence>MDLSNIRIGTASAGLQIEGSPRPNNWSEWVAKDGTTPHPTTDHWRRWREDNQLMSELGLQIARVGVE</sequence>
<proteinExistence type="predicted"/>
<accession>A0A9X3M5I1</accession>
<dbReference type="Gene3D" id="3.20.20.80">
    <property type="entry name" value="Glycosidases"/>
    <property type="match status" value="1"/>
</dbReference>
<organism evidence="1 2">
    <name type="scientific">Corynebacterium macclintockiae</name>
    <dbReference type="NCBI Taxonomy" id="2913501"/>
    <lineage>
        <taxon>Bacteria</taxon>
        <taxon>Bacillati</taxon>
        <taxon>Actinomycetota</taxon>
        <taxon>Actinomycetes</taxon>
        <taxon>Mycobacteriales</taxon>
        <taxon>Corynebacteriaceae</taxon>
        <taxon>Corynebacterium</taxon>
    </lineage>
</organism>
<gene>
    <name evidence="1" type="ORF">L8U58_03190</name>
</gene>
<protein>
    <submittedName>
        <fullName evidence="1">Uncharacterized protein</fullName>
    </submittedName>
</protein>
<dbReference type="AlphaFoldDB" id="A0A9X3M5I1"/>
<keyword evidence="2" id="KW-1185">Reference proteome</keyword>
<reference evidence="1" key="1">
    <citation type="submission" date="2022-02" db="EMBL/GenBank/DDBJ databases">
        <title>Corynebacterium sp. from urogenital microbiome.</title>
        <authorList>
            <person name="Cappelli E.A."/>
            <person name="Ribeiro T.G."/>
            <person name="Peixe L."/>
        </authorList>
    </citation>
    <scope>NUCLEOTIDE SEQUENCE</scope>
    <source>
        <strain evidence="1">C9Ua_112</strain>
    </source>
</reference>
<dbReference type="EMBL" id="JAKMUV010000002">
    <property type="protein sequence ID" value="MCZ9304545.1"/>
    <property type="molecule type" value="Genomic_DNA"/>
</dbReference>
<dbReference type="SUPFAM" id="SSF51445">
    <property type="entry name" value="(Trans)glycosidases"/>
    <property type="match status" value="1"/>
</dbReference>
<dbReference type="InterPro" id="IPR017853">
    <property type="entry name" value="GH"/>
</dbReference>
<dbReference type="Proteomes" id="UP001146505">
    <property type="component" value="Unassembled WGS sequence"/>
</dbReference>
<dbReference type="GeneID" id="301812537"/>
<evidence type="ECO:0000313" key="2">
    <source>
        <dbReference type="Proteomes" id="UP001146505"/>
    </source>
</evidence>
<dbReference type="RefSeq" id="WP_269954672.1">
    <property type="nucleotide sequence ID" value="NZ_JAKMUV010000002.1"/>
</dbReference>